<feature type="non-terminal residue" evidence="1">
    <location>
        <position position="1"/>
    </location>
</feature>
<protein>
    <submittedName>
        <fullName evidence="1">Uncharacterized protein</fullName>
    </submittedName>
</protein>
<evidence type="ECO:0000313" key="1">
    <source>
        <dbReference type="EMBL" id="GAI57742.1"/>
    </source>
</evidence>
<gene>
    <name evidence="1" type="ORF">S06H3_60570</name>
</gene>
<accession>X1PN83</accession>
<comment type="caution">
    <text evidence="1">The sequence shown here is derived from an EMBL/GenBank/DDBJ whole genome shotgun (WGS) entry which is preliminary data.</text>
</comment>
<proteinExistence type="predicted"/>
<reference evidence="1" key="1">
    <citation type="journal article" date="2014" name="Front. Microbiol.">
        <title>High frequency of phylogenetically diverse reductive dehalogenase-homologous genes in deep subseafloor sedimentary metagenomes.</title>
        <authorList>
            <person name="Kawai M."/>
            <person name="Futagami T."/>
            <person name="Toyoda A."/>
            <person name="Takaki Y."/>
            <person name="Nishi S."/>
            <person name="Hori S."/>
            <person name="Arai W."/>
            <person name="Tsubouchi T."/>
            <person name="Morono Y."/>
            <person name="Uchiyama I."/>
            <person name="Ito T."/>
            <person name="Fujiyama A."/>
            <person name="Inagaki F."/>
            <person name="Takami H."/>
        </authorList>
    </citation>
    <scope>NUCLEOTIDE SEQUENCE</scope>
    <source>
        <strain evidence="1">Expedition CK06-06</strain>
    </source>
</reference>
<sequence length="64" mass="7637">RPLKQDCQFLIRLPLTARLLLKVEQRLRLNHRYLVRVSREGMDVQFSLSCLEVNIAERLQTPDF</sequence>
<organism evidence="1">
    <name type="scientific">marine sediment metagenome</name>
    <dbReference type="NCBI Taxonomy" id="412755"/>
    <lineage>
        <taxon>unclassified sequences</taxon>
        <taxon>metagenomes</taxon>
        <taxon>ecological metagenomes</taxon>
    </lineage>
</organism>
<dbReference type="EMBL" id="BARV01039537">
    <property type="protein sequence ID" value="GAI57742.1"/>
    <property type="molecule type" value="Genomic_DNA"/>
</dbReference>
<name>X1PN83_9ZZZZ</name>
<dbReference type="AlphaFoldDB" id="X1PN83"/>